<comment type="caution">
    <text evidence="2">The sequence shown here is derived from an EMBL/GenBank/DDBJ whole genome shotgun (WGS) entry which is preliminary data.</text>
</comment>
<keyword evidence="3" id="KW-1185">Reference proteome</keyword>
<gene>
    <name evidence="2" type="ORF">B7463_g4298</name>
</gene>
<protein>
    <submittedName>
        <fullName evidence="2">Uncharacterized protein</fullName>
    </submittedName>
</protein>
<evidence type="ECO:0000313" key="3">
    <source>
        <dbReference type="Proteomes" id="UP000258309"/>
    </source>
</evidence>
<evidence type="ECO:0000256" key="1">
    <source>
        <dbReference type="SAM" id="MobiDB-lite"/>
    </source>
</evidence>
<reference evidence="2 3" key="1">
    <citation type="submission" date="2018-05" db="EMBL/GenBank/DDBJ databases">
        <title>Draft genome sequence of Scytalidium lignicola DSM 105466, a ubiquitous saprotrophic fungus.</title>
        <authorList>
            <person name="Buettner E."/>
            <person name="Gebauer A.M."/>
            <person name="Hofrichter M."/>
            <person name="Liers C."/>
            <person name="Kellner H."/>
        </authorList>
    </citation>
    <scope>NUCLEOTIDE SEQUENCE [LARGE SCALE GENOMIC DNA]</scope>
    <source>
        <strain evidence="2 3">DSM 105466</strain>
    </source>
</reference>
<feature type="non-terminal residue" evidence="2">
    <location>
        <position position="167"/>
    </location>
</feature>
<feature type="region of interest" description="Disordered" evidence="1">
    <location>
        <begin position="47"/>
        <end position="115"/>
    </location>
</feature>
<dbReference type="EMBL" id="NCSJ02000063">
    <property type="protein sequence ID" value="RFU32054.1"/>
    <property type="molecule type" value="Genomic_DNA"/>
</dbReference>
<feature type="compositionally biased region" description="Low complexity" evidence="1">
    <location>
        <begin position="64"/>
        <end position="78"/>
    </location>
</feature>
<organism evidence="2 3">
    <name type="scientific">Scytalidium lignicola</name>
    <name type="common">Hyphomycete</name>
    <dbReference type="NCBI Taxonomy" id="5539"/>
    <lineage>
        <taxon>Eukaryota</taxon>
        <taxon>Fungi</taxon>
        <taxon>Dikarya</taxon>
        <taxon>Ascomycota</taxon>
        <taxon>Pezizomycotina</taxon>
        <taxon>Leotiomycetes</taxon>
        <taxon>Leotiomycetes incertae sedis</taxon>
        <taxon>Scytalidium</taxon>
    </lineage>
</organism>
<dbReference type="OrthoDB" id="3519533at2759"/>
<sequence length="167" mass="18175">MSSTEGLQIAQVLADLSDLQMTEPTAAIALLTAPQNLTEKILRRKAKNPLSDPPRFDKLGRRIVGPVSVSPSPRPVHSGYSTPAPAGLMRASSSLSSLGGTRTPSGVETPPAHDDLDEDIERAETLIRLYELRGRFKQQESTGLLRARERVDTIATKYQSKDIASRN</sequence>
<dbReference type="Proteomes" id="UP000258309">
    <property type="component" value="Unassembled WGS sequence"/>
</dbReference>
<dbReference type="OMA" id="KFDKMGR"/>
<accession>A0A3E2HF57</accession>
<dbReference type="AlphaFoldDB" id="A0A3E2HF57"/>
<feature type="non-terminal residue" evidence="2">
    <location>
        <position position="1"/>
    </location>
</feature>
<proteinExistence type="predicted"/>
<evidence type="ECO:0000313" key="2">
    <source>
        <dbReference type="EMBL" id="RFU32054.1"/>
    </source>
</evidence>
<name>A0A3E2HF57_SCYLI</name>